<reference evidence="8" key="1">
    <citation type="submission" date="2019-06" db="EMBL/GenBank/DDBJ databases">
        <title>Draft genome sequence of the griseofulvin-producing fungus Xylaria cubensis strain G536.</title>
        <authorList>
            <person name="Mead M.E."/>
            <person name="Raja H.A."/>
            <person name="Steenwyk J.L."/>
            <person name="Knowles S.L."/>
            <person name="Oberlies N.H."/>
            <person name="Rokas A."/>
        </authorList>
    </citation>
    <scope>NUCLEOTIDE SEQUENCE [LARGE SCALE GENOMIC DNA]</scope>
    <source>
        <strain evidence="8">G536</strain>
    </source>
</reference>
<evidence type="ECO:0000256" key="4">
    <source>
        <dbReference type="PIRNR" id="PIRNR006386"/>
    </source>
</evidence>
<evidence type="ECO:0000256" key="2">
    <source>
        <dbReference type="ARBA" id="ARBA00022679"/>
    </source>
</evidence>
<dbReference type="EC" id="2.5.1.18" evidence="4"/>
<evidence type="ECO:0000256" key="1">
    <source>
        <dbReference type="ARBA" id="ARBA00006494"/>
    </source>
</evidence>
<evidence type="ECO:0000313" key="8">
    <source>
        <dbReference type="Proteomes" id="UP000319160"/>
    </source>
</evidence>
<dbReference type="GO" id="GO:0004602">
    <property type="term" value="F:glutathione peroxidase activity"/>
    <property type="evidence" value="ECO:0007669"/>
    <property type="project" value="TreeGrafter"/>
</dbReference>
<dbReference type="InterPro" id="IPR014440">
    <property type="entry name" value="HCCAis_GSTk"/>
</dbReference>
<evidence type="ECO:0000313" key="7">
    <source>
        <dbReference type="EMBL" id="TRX92794.1"/>
    </source>
</evidence>
<dbReference type="AlphaFoldDB" id="A0A553HXW2"/>
<feature type="active site" description="Nucleophile" evidence="5">
    <location>
        <position position="15"/>
    </location>
</feature>
<dbReference type="PANTHER" id="PTHR42943">
    <property type="entry name" value="GLUTATHIONE S-TRANSFERASE KAPPA"/>
    <property type="match status" value="1"/>
</dbReference>
<comment type="catalytic activity">
    <reaction evidence="3 4">
        <text>RX + glutathione = an S-substituted glutathione + a halide anion + H(+)</text>
        <dbReference type="Rhea" id="RHEA:16437"/>
        <dbReference type="ChEBI" id="CHEBI:15378"/>
        <dbReference type="ChEBI" id="CHEBI:16042"/>
        <dbReference type="ChEBI" id="CHEBI:17792"/>
        <dbReference type="ChEBI" id="CHEBI:57925"/>
        <dbReference type="ChEBI" id="CHEBI:90779"/>
        <dbReference type="EC" id="2.5.1.18"/>
    </reaction>
</comment>
<dbReference type="GO" id="GO:0006749">
    <property type="term" value="P:glutathione metabolic process"/>
    <property type="evidence" value="ECO:0007669"/>
    <property type="project" value="TreeGrafter"/>
</dbReference>
<dbReference type="GO" id="GO:0005739">
    <property type="term" value="C:mitochondrion"/>
    <property type="evidence" value="ECO:0007669"/>
    <property type="project" value="TreeGrafter"/>
</dbReference>
<protein>
    <recommendedName>
        <fullName evidence="4">Glutathione S-transferase kappa</fullName>
        <ecNumber evidence="4">2.5.1.18</ecNumber>
    </recommendedName>
</protein>
<proteinExistence type="inferred from homology"/>
<dbReference type="GO" id="GO:0005777">
    <property type="term" value="C:peroxisome"/>
    <property type="evidence" value="ECO:0007669"/>
    <property type="project" value="TreeGrafter"/>
</dbReference>
<dbReference type="Pfam" id="PF01323">
    <property type="entry name" value="DSBA"/>
    <property type="match status" value="1"/>
</dbReference>
<keyword evidence="2 4" id="KW-0808">Transferase</keyword>
<dbReference type="GO" id="GO:0004364">
    <property type="term" value="F:glutathione transferase activity"/>
    <property type="evidence" value="ECO:0007669"/>
    <property type="project" value="UniProtKB-UniRule"/>
</dbReference>
<gene>
    <name evidence="7" type="ORF">FHL15_006200</name>
</gene>
<dbReference type="EMBL" id="VFLP01000033">
    <property type="protein sequence ID" value="TRX92794.1"/>
    <property type="molecule type" value="Genomic_DNA"/>
</dbReference>
<accession>A0A553HXW2</accession>
<dbReference type="PANTHER" id="PTHR42943:SF2">
    <property type="entry name" value="GLUTATHIONE S-TRANSFERASE KAPPA 1"/>
    <property type="match status" value="1"/>
</dbReference>
<dbReference type="InterPro" id="IPR036249">
    <property type="entry name" value="Thioredoxin-like_sf"/>
</dbReference>
<feature type="domain" description="DSBA-like thioredoxin" evidence="6">
    <location>
        <begin position="7"/>
        <end position="202"/>
    </location>
</feature>
<dbReference type="Proteomes" id="UP000319160">
    <property type="component" value="Unassembled WGS sequence"/>
</dbReference>
<dbReference type="OrthoDB" id="4664297at2759"/>
<dbReference type="PIRSF" id="PIRSF006386">
    <property type="entry name" value="HCCAis_GSTk"/>
    <property type="match status" value="1"/>
</dbReference>
<dbReference type="Gene3D" id="3.40.30.10">
    <property type="entry name" value="Glutaredoxin"/>
    <property type="match status" value="1"/>
</dbReference>
<dbReference type="SUPFAM" id="SSF52833">
    <property type="entry name" value="Thioredoxin-like"/>
    <property type="match status" value="1"/>
</dbReference>
<dbReference type="FunFam" id="3.40.30.10:FF:000096">
    <property type="entry name" value="Glutathione S-transferase kappa"/>
    <property type="match status" value="1"/>
</dbReference>
<evidence type="ECO:0000256" key="5">
    <source>
        <dbReference type="PIRSR" id="PIRSR006386-1"/>
    </source>
</evidence>
<dbReference type="InterPro" id="IPR051924">
    <property type="entry name" value="GST_Kappa/NadH"/>
</dbReference>
<dbReference type="STRING" id="2512241.A0A553HXW2"/>
<comment type="similarity">
    <text evidence="1 4">Belongs to the GST superfamily. Kappa family.</text>
</comment>
<evidence type="ECO:0000259" key="6">
    <source>
        <dbReference type="Pfam" id="PF01323"/>
    </source>
</evidence>
<evidence type="ECO:0000256" key="3">
    <source>
        <dbReference type="ARBA" id="ARBA00047960"/>
    </source>
</evidence>
<name>A0A553HXW2_9PEZI</name>
<organism evidence="7 8">
    <name type="scientific">Xylaria flabelliformis</name>
    <dbReference type="NCBI Taxonomy" id="2512241"/>
    <lineage>
        <taxon>Eukaryota</taxon>
        <taxon>Fungi</taxon>
        <taxon>Dikarya</taxon>
        <taxon>Ascomycota</taxon>
        <taxon>Pezizomycotina</taxon>
        <taxon>Sordariomycetes</taxon>
        <taxon>Xylariomycetidae</taxon>
        <taxon>Xylariales</taxon>
        <taxon>Xylariaceae</taxon>
        <taxon>Xylaria</taxon>
    </lineage>
</organism>
<keyword evidence="8" id="KW-1185">Reference proteome</keyword>
<sequence length="223" mass="24817">MGQTPEITLYVDVVSPFAYEAFHILQNDAVFRDVKKTYVPIFLGGIMKMAGNTPPIRIKNKDKWINQERNLWAKTFNIPMKAETPPNFPPNTLHVMRAMCGIAPADQEKLCKLLERLYHEFWVNHVQIDSPDVFGPIFKDVLGAEEGEKVLSEASSKGKTTLLANTDAAFAAGAFGLPWVVCTNAKGEKEGFWGVDHFGHVARFLDLPNKPGTNNSGGWKSLL</sequence>
<dbReference type="InterPro" id="IPR001853">
    <property type="entry name" value="DSBA-like_thioredoxin_dom"/>
</dbReference>
<comment type="caution">
    <text evidence="7">The sequence shown here is derived from an EMBL/GenBank/DDBJ whole genome shotgun (WGS) entry which is preliminary data.</text>
</comment>